<proteinExistence type="predicted"/>
<gene>
    <name evidence="1" type="ORF">EDC90_104622</name>
</gene>
<evidence type="ECO:0000313" key="1">
    <source>
        <dbReference type="EMBL" id="TCT30248.1"/>
    </source>
</evidence>
<comment type="caution">
    <text evidence="1">The sequence shown here is derived from an EMBL/GenBank/DDBJ whole genome shotgun (WGS) entry which is preliminary data.</text>
</comment>
<name>A0A4R3NLB3_9HYPH</name>
<protein>
    <submittedName>
        <fullName evidence="1">Uncharacterized protein</fullName>
    </submittedName>
</protein>
<dbReference type="AlphaFoldDB" id="A0A4R3NLB3"/>
<feature type="non-terminal residue" evidence="1">
    <location>
        <position position="1"/>
    </location>
</feature>
<sequence length="73" mass="8187">LISPYLLQNTKNLMAALHSTPGFSAILGQTLREWLTTFGTGVQSSISLWSHSLMNTGFQTFPVVYIPLRWSRC</sequence>
<dbReference type="EMBL" id="SMAR01000046">
    <property type="protein sequence ID" value="TCT30248.1"/>
    <property type="molecule type" value="Genomic_DNA"/>
</dbReference>
<keyword evidence="2" id="KW-1185">Reference proteome</keyword>
<organism evidence="1 2">
    <name type="scientific">Martelella mediterranea</name>
    <dbReference type="NCBI Taxonomy" id="293089"/>
    <lineage>
        <taxon>Bacteria</taxon>
        <taxon>Pseudomonadati</taxon>
        <taxon>Pseudomonadota</taxon>
        <taxon>Alphaproteobacteria</taxon>
        <taxon>Hyphomicrobiales</taxon>
        <taxon>Aurantimonadaceae</taxon>
        <taxon>Martelella</taxon>
    </lineage>
</organism>
<reference evidence="1 2" key="1">
    <citation type="submission" date="2019-03" db="EMBL/GenBank/DDBJ databases">
        <title>Freshwater and sediment microbial communities from various areas in North America, analyzing microbe dynamics in response to fracking.</title>
        <authorList>
            <person name="Lamendella R."/>
        </authorList>
    </citation>
    <scope>NUCLEOTIDE SEQUENCE [LARGE SCALE GENOMIC DNA]</scope>
    <source>
        <strain evidence="1 2">175.2</strain>
    </source>
</reference>
<accession>A0A4R3NLB3</accession>
<evidence type="ECO:0000313" key="2">
    <source>
        <dbReference type="Proteomes" id="UP000295097"/>
    </source>
</evidence>
<dbReference type="Proteomes" id="UP000295097">
    <property type="component" value="Unassembled WGS sequence"/>
</dbReference>